<feature type="region of interest" description="Disordered" evidence="1">
    <location>
        <begin position="68"/>
        <end position="141"/>
    </location>
</feature>
<dbReference type="KEGG" id="vpn:A21D_00438"/>
<feature type="compositionally biased region" description="Polar residues" evidence="1">
    <location>
        <begin position="76"/>
        <end position="88"/>
    </location>
</feature>
<accession>A0A2K9J0M3</accession>
<evidence type="ECO:0000313" key="3">
    <source>
        <dbReference type="Proteomes" id="UP000234237"/>
    </source>
</evidence>
<name>A0A2K9J0M3_9BACI</name>
<feature type="compositionally biased region" description="Basic and acidic residues" evidence="1">
    <location>
        <begin position="89"/>
        <end position="99"/>
    </location>
</feature>
<organism evidence="2 3">
    <name type="scientific">Virgibacillus dokdonensis</name>
    <dbReference type="NCBI Taxonomy" id="302167"/>
    <lineage>
        <taxon>Bacteria</taxon>
        <taxon>Bacillati</taxon>
        <taxon>Bacillota</taxon>
        <taxon>Bacilli</taxon>
        <taxon>Bacillales</taxon>
        <taxon>Bacillaceae</taxon>
        <taxon>Virgibacillus</taxon>
    </lineage>
</organism>
<dbReference type="Proteomes" id="UP000234237">
    <property type="component" value="Chromosome"/>
</dbReference>
<dbReference type="EMBL" id="CP018622">
    <property type="protein sequence ID" value="AUJ23551.1"/>
    <property type="molecule type" value="Genomic_DNA"/>
</dbReference>
<sequence>MVSSKGSWFYMWFWFRNNSDKKKNILFFIVIGYLLFVTISQCITPTTAYFTDSRKVSGNITISTQFSKEVDKETRSQQGNDVEQSLPSKNREEKGNSTEKEEEDVESVIDNHNLDNNWVEKERSTEEEQQVAEEQKALQSK</sequence>
<protein>
    <submittedName>
        <fullName evidence="2">Uncharacterized protein</fullName>
    </submittedName>
</protein>
<gene>
    <name evidence="2" type="ORF">A21D_00438</name>
</gene>
<evidence type="ECO:0000256" key="1">
    <source>
        <dbReference type="SAM" id="MobiDB-lite"/>
    </source>
</evidence>
<dbReference type="AlphaFoldDB" id="A0A2K9J0M3"/>
<evidence type="ECO:0000313" key="2">
    <source>
        <dbReference type="EMBL" id="AUJ23551.1"/>
    </source>
</evidence>
<proteinExistence type="predicted"/>
<reference evidence="3" key="1">
    <citation type="submission" date="2016-11" db="EMBL/GenBank/DDBJ databases">
        <title>Complete genome sequence of Virgibacillus pantothenticus 21D, a halophilic bacterium isolated from the deep hypersaline anoxic basin Discovery in the Mediterranean Sea.</title>
        <authorList>
            <person name="Zeaiter Z."/>
            <person name="Booth J.M."/>
            <person name="Prosdocimi E.M."/>
            <person name="Mapelli F."/>
            <person name="Fusi M."/>
            <person name="Daffonchio D."/>
            <person name="Borin S."/>
            <person name="Crotti E."/>
        </authorList>
    </citation>
    <scope>NUCLEOTIDE SEQUENCE [LARGE SCALE GENOMIC DNA]</scope>
    <source>
        <strain evidence="3">21D</strain>
    </source>
</reference>